<keyword evidence="3" id="KW-1185">Reference proteome</keyword>
<dbReference type="AlphaFoldDB" id="A0A327K659"/>
<feature type="domain" description="Extradiol ring-cleavage dioxygenase LigAB LigA subunit" evidence="1">
    <location>
        <begin position="34"/>
        <end position="120"/>
    </location>
</feature>
<dbReference type="InterPro" id="IPR011986">
    <property type="entry name" value="Xdiol_dOase_LigA"/>
</dbReference>
<dbReference type="EMBL" id="UWOC01000041">
    <property type="protein sequence ID" value="VCU07587.1"/>
    <property type="molecule type" value="Genomic_DNA"/>
</dbReference>
<evidence type="ECO:0000313" key="2">
    <source>
        <dbReference type="EMBL" id="VCU07587.1"/>
    </source>
</evidence>
<dbReference type="InterPro" id="IPR036622">
    <property type="entry name" value="LigA_sf"/>
</dbReference>
<accession>A0A327K659</accession>
<sequence length="126" mass="14371">MDEKKDGPQDGLSDWGIPGTYIFDHTRSRVGFELNKLAYSLTDPQNREAFKKDEEAYMARYGLTEAQKDAIRRRDWLALTKHHGGNIYYIYKLGAATGSGLYHMGAQMRGETYEQFLETRGAKGAR</sequence>
<dbReference type="Proteomes" id="UP000289200">
    <property type="component" value="Unassembled WGS sequence"/>
</dbReference>
<proteinExistence type="predicted"/>
<organism evidence="2 3">
    <name type="scientific">Rhodoplanes serenus</name>
    <dbReference type="NCBI Taxonomy" id="200615"/>
    <lineage>
        <taxon>Bacteria</taxon>
        <taxon>Pseudomonadati</taxon>
        <taxon>Pseudomonadota</taxon>
        <taxon>Alphaproteobacteria</taxon>
        <taxon>Hyphomicrobiales</taxon>
        <taxon>Nitrobacteraceae</taxon>
        <taxon>Rhodoplanes</taxon>
    </lineage>
</organism>
<dbReference type="SUPFAM" id="SSF48076">
    <property type="entry name" value="LigA subunit of an aromatic-ring-opening dioxygenase LigAB"/>
    <property type="match status" value="1"/>
</dbReference>
<comment type="caution">
    <text evidence="2">The sequence shown here is derived from an EMBL/GenBank/DDBJ whole genome shotgun (WGS) entry which is preliminary data.</text>
</comment>
<name>A0A327K659_9BRAD</name>
<protein>
    <submittedName>
        <fullName evidence="2">Protocatechuate 4,5-dioxygenase alpha chain</fullName>
    </submittedName>
</protein>
<evidence type="ECO:0000259" key="1">
    <source>
        <dbReference type="Pfam" id="PF07746"/>
    </source>
</evidence>
<evidence type="ECO:0000313" key="3">
    <source>
        <dbReference type="Proteomes" id="UP000289200"/>
    </source>
</evidence>
<dbReference type="RefSeq" id="WP_111385492.1">
    <property type="nucleotide sequence ID" value="NZ_NPEW01000103.1"/>
</dbReference>
<dbReference type="Pfam" id="PF07746">
    <property type="entry name" value="LigA"/>
    <property type="match status" value="1"/>
</dbReference>
<reference evidence="3" key="1">
    <citation type="submission" date="2018-10" db="EMBL/GenBank/DDBJ databases">
        <authorList>
            <person name="Peiro R."/>
            <person name="Begona"/>
            <person name="Cbmso G."/>
            <person name="Lopez M."/>
            <person name="Gonzalez S."/>
            <person name="Sacristan E."/>
            <person name="Castillo E."/>
        </authorList>
    </citation>
    <scope>NUCLEOTIDE SEQUENCE [LARGE SCALE GENOMIC DNA]</scope>
</reference>
<dbReference type="OrthoDB" id="7864521at2"/>
<dbReference type="Gene3D" id="1.10.700.10">
    <property type="entry name" value="Dioxygenase LigAB, LigA subunit"/>
    <property type="match status" value="1"/>
</dbReference>
<gene>
    <name evidence="2" type="primary">ligA_1</name>
    <name evidence="2" type="ORF">RHODGE_RHODGE_00673</name>
</gene>